<sequence length="673" mass="75033">MSTATPDTHSTLRRLRQVYVEIPPSPLHTNSSSRTNSVPANMPLSPTRSNMPLNAPPQKRKLSNAAQPVHKKQKTDGFGTHKENSSNGMVNEQSTSSKPEPTAYYCHQCNKKRDVPDILFCTASQDNPKGKGPRCRAKYCRNCLRNRYNEDIDANKLAAPTPRDGVRDEAPYSYRCPRCRDMCDCTRCRKAKGLEPLRQPGQNKSAGLMGQDRKQKASEGGQAASTSKLVHAKDGSASTKPNVKKPSAKRLPSVKWTKLPINLSLDEAEARIQIREFVLRFENTVGRSIARSHIEDLERIGRIVGEDDMPYTWVTEACVKAIIVGLLGTLADEEDSSAATVIKTAIKQIRSAGVNLNKIWVALAALREALDFPDDTQSTHSESSESSEDRIIITFPDPLPPPDGVTASYSTRSSRASAAITSADISIISSMQLIPVINGLIEIVIESHTIREELDEGVTRGKEITKDVRESMKKENEKWERTKKDIEANADPEVSVVKLKEARQSQKESLQGLENPLKVVMSAFMPRFGPLGTDHGGRVYYALSPGVRDREFAMNQLVGASKKSKGRKPIRRAKSLEERTSFQEWSWFLAVWGKKPSEVDSSGTEPRWWVFWEPEEIRRLAIWISGTNDWDVKIESGDPSITASHSRLKSLVKNLQEYAATLEWRCKGEEAVL</sequence>
<keyword evidence="4" id="KW-1017">Isopeptide bond</keyword>
<comment type="subcellular location">
    <subcellularLocation>
        <location evidence="2">Cytoplasm</location>
    </subcellularLocation>
    <subcellularLocation>
        <location evidence="1">Nucleus</location>
    </subcellularLocation>
</comment>
<keyword evidence="8" id="KW-0804">Transcription</keyword>
<reference evidence="13 14" key="1">
    <citation type="journal article" date="2014" name="BMC Genomics">
        <title>Genome and secretome analysis of the hemibiotrophic fungal pathogen, Moniliophthora roreri, which causes frosty pod rot disease of cacao: mechanisms of the biotrophic and necrotrophic phases.</title>
        <authorList>
            <person name="Meinhardt L.W."/>
            <person name="Costa G.G.L."/>
            <person name="Thomazella D.P.T."/>
            <person name="Teixeira P.J.P.L."/>
            <person name="Carazzolle M.F."/>
            <person name="Schuster S.C."/>
            <person name="Carlson J.E."/>
            <person name="Guiltinan M.J."/>
            <person name="Mieczkowski P."/>
            <person name="Farmer A."/>
            <person name="Ramaraj T."/>
            <person name="Crozier J."/>
            <person name="Davis R.E."/>
            <person name="Shao J."/>
            <person name="Melnick R.L."/>
            <person name="Pereira G.A.G."/>
            <person name="Bailey B.A."/>
        </authorList>
    </citation>
    <scope>NUCLEOTIDE SEQUENCE [LARGE SCALE GENOMIC DNA]</scope>
    <source>
        <strain evidence="13 14">MCA 2997</strain>
    </source>
</reference>
<evidence type="ECO:0000256" key="2">
    <source>
        <dbReference type="ARBA" id="ARBA00004496"/>
    </source>
</evidence>
<dbReference type="Pfam" id="PF10497">
    <property type="entry name" value="zf-4CXXC_R1"/>
    <property type="match status" value="1"/>
</dbReference>
<evidence type="ECO:0000256" key="6">
    <source>
        <dbReference type="ARBA" id="ARBA00022843"/>
    </source>
</evidence>
<feature type="region of interest" description="Disordered" evidence="11">
    <location>
        <begin position="196"/>
        <end position="249"/>
    </location>
</feature>
<dbReference type="STRING" id="1381753.V2XV06"/>
<feature type="region of interest" description="Disordered" evidence="11">
    <location>
        <begin position="22"/>
        <end position="100"/>
    </location>
</feature>
<evidence type="ECO:0000256" key="7">
    <source>
        <dbReference type="ARBA" id="ARBA00023015"/>
    </source>
</evidence>
<accession>V2XV06</accession>
<evidence type="ECO:0000313" key="13">
    <source>
        <dbReference type="EMBL" id="ESK96671.1"/>
    </source>
</evidence>
<dbReference type="PANTHER" id="PTHR31169:SF8">
    <property type="entry name" value="ZINC-FINGER DOMAIN OF MONOAMINE-OXIDASE A REPRESSOR R1 PROTEIN"/>
    <property type="match status" value="1"/>
</dbReference>
<keyword evidence="6" id="KW-0832">Ubl conjugation</keyword>
<dbReference type="OrthoDB" id="298344at2759"/>
<keyword evidence="10" id="KW-0175">Coiled coil</keyword>
<dbReference type="GO" id="GO:0005737">
    <property type="term" value="C:cytoplasm"/>
    <property type="evidence" value="ECO:0007669"/>
    <property type="project" value="UniProtKB-SubCell"/>
</dbReference>
<dbReference type="Proteomes" id="UP000017559">
    <property type="component" value="Unassembled WGS sequence"/>
</dbReference>
<evidence type="ECO:0000256" key="4">
    <source>
        <dbReference type="ARBA" id="ARBA00022499"/>
    </source>
</evidence>
<evidence type="ECO:0000256" key="9">
    <source>
        <dbReference type="ARBA" id="ARBA00023242"/>
    </source>
</evidence>
<evidence type="ECO:0000256" key="3">
    <source>
        <dbReference type="ARBA" id="ARBA00022490"/>
    </source>
</evidence>
<dbReference type="EMBL" id="AWSO01000045">
    <property type="protein sequence ID" value="ESK96671.1"/>
    <property type="molecule type" value="Genomic_DNA"/>
</dbReference>
<evidence type="ECO:0000256" key="10">
    <source>
        <dbReference type="SAM" id="Coils"/>
    </source>
</evidence>
<dbReference type="AlphaFoldDB" id="V2XV06"/>
<dbReference type="GO" id="GO:0006355">
    <property type="term" value="P:regulation of DNA-templated transcription"/>
    <property type="evidence" value="ECO:0007669"/>
    <property type="project" value="InterPro"/>
</dbReference>
<evidence type="ECO:0000313" key="14">
    <source>
        <dbReference type="Proteomes" id="UP000017559"/>
    </source>
</evidence>
<keyword evidence="7" id="KW-0805">Transcription regulation</keyword>
<evidence type="ECO:0000256" key="11">
    <source>
        <dbReference type="SAM" id="MobiDB-lite"/>
    </source>
</evidence>
<keyword evidence="14" id="KW-1185">Reference proteome</keyword>
<keyword evidence="5" id="KW-0597">Phosphoprotein</keyword>
<evidence type="ECO:0000256" key="1">
    <source>
        <dbReference type="ARBA" id="ARBA00004123"/>
    </source>
</evidence>
<dbReference type="PANTHER" id="PTHR31169">
    <property type="entry name" value="OS05G0300700 PROTEIN"/>
    <property type="match status" value="1"/>
</dbReference>
<feature type="compositionally biased region" description="Polar residues" evidence="11">
    <location>
        <begin position="85"/>
        <end position="99"/>
    </location>
</feature>
<gene>
    <name evidence="13" type="ORF">Moror_6891</name>
</gene>
<evidence type="ECO:0000256" key="8">
    <source>
        <dbReference type="ARBA" id="ARBA00023163"/>
    </source>
</evidence>
<protein>
    <recommendedName>
        <fullName evidence="12">Zinc-finger domain-containing protein</fullName>
    </recommendedName>
</protein>
<keyword evidence="9" id="KW-0539">Nucleus</keyword>
<feature type="domain" description="Zinc-finger" evidence="12">
    <location>
        <begin position="105"/>
        <end position="199"/>
    </location>
</feature>
<dbReference type="HOGENOM" id="CLU_019575_0_0_1"/>
<evidence type="ECO:0000259" key="12">
    <source>
        <dbReference type="Pfam" id="PF10497"/>
    </source>
</evidence>
<keyword evidence="3" id="KW-0963">Cytoplasm</keyword>
<feature type="compositionally biased region" description="Polar residues" evidence="11">
    <location>
        <begin position="27"/>
        <end position="52"/>
    </location>
</feature>
<organism evidence="13 14">
    <name type="scientific">Moniliophthora roreri (strain MCA 2997)</name>
    <name type="common">Cocoa frosty pod rot fungus</name>
    <name type="synonym">Crinipellis roreri</name>
    <dbReference type="NCBI Taxonomy" id="1381753"/>
    <lineage>
        <taxon>Eukaryota</taxon>
        <taxon>Fungi</taxon>
        <taxon>Dikarya</taxon>
        <taxon>Basidiomycota</taxon>
        <taxon>Agaricomycotina</taxon>
        <taxon>Agaricomycetes</taxon>
        <taxon>Agaricomycetidae</taxon>
        <taxon>Agaricales</taxon>
        <taxon>Marasmiineae</taxon>
        <taxon>Marasmiaceae</taxon>
        <taxon>Moniliophthora</taxon>
    </lineage>
</organism>
<name>V2XV06_MONRO</name>
<dbReference type="InterPro" id="IPR018866">
    <property type="entry name" value="Znf-4CXXC_R1"/>
</dbReference>
<feature type="coiled-coil region" evidence="10">
    <location>
        <begin position="462"/>
        <end position="489"/>
    </location>
</feature>
<comment type="caution">
    <text evidence="13">The sequence shown here is derived from an EMBL/GenBank/DDBJ whole genome shotgun (WGS) entry which is preliminary data.</text>
</comment>
<proteinExistence type="predicted"/>
<dbReference type="GO" id="GO:0005634">
    <property type="term" value="C:nucleus"/>
    <property type="evidence" value="ECO:0007669"/>
    <property type="project" value="UniProtKB-SubCell"/>
</dbReference>
<dbReference type="InterPro" id="IPR040221">
    <property type="entry name" value="CDCA7/CDA7L"/>
</dbReference>
<evidence type="ECO:0000256" key="5">
    <source>
        <dbReference type="ARBA" id="ARBA00022553"/>
    </source>
</evidence>
<dbReference type="KEGG" id="mrr:Moror_6891"/>